<keyword evidence="3" id="KW-1185">Reference proteome</keyword>
<evidence type="ECO:0000313" key="3">
    <source>
        <dbReference type="Proteomes" id="UP000784294"/>
    </source>
</evidence>
<evidence type="ECO:0000256" key="1">
    <source>
        <dbReference type="SAM" id="MobiDB-lite"/>
    </source>
</evidence>
<evidence type="ECO:0000313" key="2">
    <source>
        <dbReference type="EMBL" id="VEL23203.1"/>
    </source>
</evidence>
<protein>
    <submittedName>
        <fullName evidence="2">Uncharacterized protein</fullName>
    </submittedName>
</protein>
<feature type="region of interest" description="Disordered" evidence="1">
    <location>
        <begin position="45"/>
        <end position="76"/>
    </location>
</feature>
<sequence length="76" mass="8231">MSSVVRGAAAISFRRPDDHGEQALFSGGRDTVTSLEGTDLARISHDAQSSADGKMEGIRRLAYQDNTSDTTHSEYE</sequence>
<name>A0A3S5BXK9_9PLAT</name>
<reference evidence="2" key="1">
    <citation type="submission" date="2018-11" db="EMBL/GenBank/DDBJ databases">
        <authorList>
            <consortium name="Pathogen Informatics"/>
        </authorList>
    </citation>
    <scope>NUCLEOTIDE SEQUENCE</scope>
</reference>
<gene>
    <name evidence="2" type="ORF">PXEA_LOCUS16643</name>
</gene>
<dbReference type="Proteomes" id="UP000784294">
    <property type="component" value="Unassembled WGS sequence"/>
</dbReference>
<proteinExistence type="predicted"/>
<dbReference type="AlphaFoldDB" id="A0A3S5BXK9"/>
<comment type="caution">
    <text evidence="2">The sequence shown here is derived from an EMBL/GenBank/DDBJ whole genome shotgun (WGS) entry which is preliminary data.</text>
</comment>
<organism evidence="2 3">
    <name type="scientific">Protopolystoma xenopodis</name>
    <dbReference type="NCBI Taxonomy" id="117903"/>
    <lineage>
        <taxon>Eukaryota</taxon>
        <taxon>Metazoa</taxon>
        <taxon>Spiralia</taxon>
        <taxon>Lophotrochozoa</taxon>
        <taxon>Platyhelminthes</taxon>
        <taxon>Monogenea</taxon>
        <taxon>Polyopisthocotylea</taxon>
        <taxon>Polystomatidea</taxon>
        <taxon>Polystomatidae</taxon>
        <taxon>Protopolystoma</taxon>
    </lineage>
</organism>
<dbReference type="EMBL" id="CAAALY010060597">
    <property type="protein sequence ID" value="VEL23203.1"/>
    <property type="molecule type" value="Genomic_DNA"/>
</dbReference>
<accession>A0A3S5BXK9</accession>